<protein>
    <submittedName>
        <fullName evidence="1">Uncharacterized protein</fullName>
    </submittedName>
</protein>
<sequence length="74" mass="7532">MGTQDQASIETDFPVEIVRGDGVFAPGANQLANGKVPATSEQSKTVGGFLAANGSVTVKRKDSAEALAGVELVQ</sequence>
<proteinExistence type="predicted"/>
<dbReference type="EMBL" id="OKRB01000093">
    <property type="protein sequence ID" value="SPE22773.1"/>
    <property type="molecule type" value="Genomic_DNA"/>
</dbReference>
<dbReference type="Proteomes" id="UP000239735">
    <property type="component" value="Unassembled WGS sequence"/>
</dbReference>
<name>A0A2N9LI20_9BACT</name>
<accession>A0A2N9LI20</accession>
<reference evidence="2" key="1">
    <citation type="submission" date="2018-02" db="EMBL/GenBank/DDBJ databases">
        <authorList>
            <person name="Hausmann B."/>
        </authorList>
    </citation>
    <scope>NUCLEOTIDE SEQUENCE [LARGE SCALE GENOMIC DNA]</scope>
    <source>
        <strain evidence="2">Peat soil MAG SbA5</strain>
    </source>
</reference>
<dbReference type="AlphaFoldDB" id="A0A2N9LI20"/>
<evidence type="ECO:0000313" key="1">
    <source>
        <dbReference type="EMBL" id="SPE22773.1"/>
    </source>
</evidence>
<gene>
    <name evidence="1" type="ORF">SBA5_360011</name>
</gene>
<organism evidence="1 2">
    <name type="scientific">Candidatus Sulfuritelmatomonas gaucii</name>
    <dbReference type="NCBI Taxonomy" id="2043161"/>
    <lineage>
        <taxon>Bacteria</taxon>
        <taxon>Pseudomonadati</taxon>
        <taxon>Acidobacteriota</taxon>
        <taxon>Terriglobia</taxon>
        <taxon>Terriglobales</taxon>
        <taxon>Acidobacteriaceae</taxon>
        <taxon>Candidatus Sulfuritelmatomonas</taxon>
    </lineage>
</organism>
<evidence type="ECO:0000313" key="2">
    <source>
        <dbReference type="Proteomes" id="UP000239735"/>
    </source>
</evidence>